<protein>
    <submittedName>
        <fullName evidence="1">Uncharacterized protein</fullName>
    </submittedName>
</protein>
<keyword evidence="2" id="KW-1185">Reference proteome</keyword>
<reference evidence="2" key="1">
    <citation type="journal article" date="2023" name="Hortic. Res.">
        <title>A chromosome-level phased genome enabling allele-level studies in sweet orange: a case study on citrus Huanglongbing tolerance.</title>
        <authorList>
            <person name="Wu B."/>
            <person name="Yu Q."/>
            <person name="Deng Z."/>
            <person name="Duan Y."/>
            <person name="Luo F."/>
            <person name="Gmitter F. Jr."/>
        </authorList>
    </citation>
    <scope>NUCLEOTIDE SEQUENCE [LARGE SCALE GENOMIC DNA]</scope>
    <source>
        <strain evidence="2">cv. Valencia</strain>
    </source>
</reference>
<dbReference type="EMBL" id="CM039174">
    <property type="protein sequence ID" value="KAH9755010.1"/>
    <property type="molecule type" value="Genomic_DNA"/>
</dbReference>
<evidence type="ECO:0000313" key="2">
    <source>
        <dbReference type="Proteomes" id="UP000829398"/>
    </source>
</evidence>
<comment type="caution">
    <text evidence="1">The sequence shown here is derived from an EMBL/GenBank/DDBJ whole genome shotgun (WGS) entry which is preliminary data.</text>
</comment>
<name>A0ACB8KKT4_CITSI</name>
<sequence>MGGIGKTTLAQFAYNNGDVKKHFDERIWVCVSDPFDEFRIARALIEALKPGSAKDLVEFQSLMQHIQEWVEGKKFLLVLDDVWNEDYYKWEPFYKCLKNGLHGSKILITTRKDRVARCIRSTNVTSVNVLSEIECWSVFEQLAFFDRSKEECEKLENIGRQIVSKCKGLPLAAKTIASLLQSRNTEKEWQNILESEIWELEEVERGLLTPLLLSYNELPSKVKQCFTYCAVFPKDYGIQKKELINLWMAQGYLSEKGAKEMEDIGEEYFNILASHSFFQDFKKDDDGEISTCKMHDIVHDFAQYLCSNECSTIEIHGGEESAMSSFGEKKILHLMLTLYRGASVPISIWGNVKRLRRLRSLLVESDEHSWSSKVLPQLFDKLTCLRALKLNRDRWSCVNYIKEIPTNIEKLLHLKYLNLKGIKKIEKLPETMCELYKLERLDVSCCVKLRELPRGIGKLRKLMYLHNEGTDSLRYLPAGIGELIRLRRVRDFVVGGGYDRACSLGSLKKLNLLRDCRIRGLGDVSDAGEARRAELEKKKNLLKLGLHFGHSRDGDEERAGRRENEEDEDERLLEALGPSPNLKKLRIDEYRGRRNVVPINWFMSLTNLTVLFLFGWRNCEHLPPLGKLPSLESLHILGMENVKRVGNEFLGVEGDTDGCSVIAFPKLKLLRFRYMEELEEWDLGTAIKEEIIIMPRLSSLTISSCPKLKALPDHLLQKTTLQELYIRRCYILEERYREETGEDWPKIRHIPNIEIE</sequence>
<gene>
    <name evidence="1" type="ORF">KPL71_015634</name>
</gene>
<evidence type="ECO:0000313" key="1">
    <source>
        <dbReference type="EMBL" id="KAH9755010.1"/>
    </source>
</evidence>
<proteinExistence type="predicted"/>
<dbReference type="Proteomes" id="UP000829398">
    <property type="component" value="Chromosome 5"/>
</dbReference>
<organism evidence="1 2">
    <name type="scientific">Citrus sinensis</name>
    <name type="common">Sweet orange</name>
    <name type="synonym">Citrus aurantium var. sinensis</name>
    <dbReference type="NCBI Taxonomy" id="2711"/>
    <lineage>
        <taxon>Eukaryota</taxon>
        <taxon>Viridiplantae</taxon>
        <taxon>Streptophyta</taxon>
        <taxon>Embryophyta</taxon>
        <taxon>Tracheophyta</taxon>
        <taxon>Spermatophyta</taxon>
        <taxon>Magnoliopsida</taxon>
        <taxon>eudicotyledons</taxon>
        <taxon>Gunneridae</taxon>
        <taxon>Pentapetalae</taxon>
        <taxon>rosids</taxon>
        <taxon>malvids</taxon>
        <taxon>Sapindales</taxon>
        <taxon>Rutaceae</taxon>
        <taxon>Aurantioideae</taxon>
        <taxon>Citrus</taxon>
    </lineage>
</organism>
<accession>A0ACB8KKT4</accession>